<evidence type="ECO:0000313" key="3">
    <source>
        <dbReference type="Proteomes" id="UP000002601"/>
    </source>
</evidence>
<gene>
    <name evidence="2" type="ordered locus">Desal_3168</name>
</gene>
<dbReference type="EMBL" id="CP001649">
    <property type="protein sequence ID" value="ACS81219.1"/>
    <property type="molecule type" value="Genomic_DNA"/>
</dbReference>
<dbReference type="AlphaFoldDB" id="C6C218"/>
<dbReference type="HOGENOM" id="CLU_2022965_0_0_7"/>
<keyword evidence="3" id="KW-1185">Reference proteome</keyword>
<proteinExistence type="predicted"/>
<dbReference type="Proteomes" id="UP000002601">
    <property type="component" value="Chromosome"/>
</dbReference>
<reference evidence="2 3" key="1">
    <citation type="submission" date="2009-06" db="EMBL/GenBank/DDBJ databases">
        <title>Complete sequence of Desulfovibrio salexigens DSM 2638.</title>
        <authorList>
            <consortium name="US DOE Joint Genome Institute"/>
            <person name="Lucas S."/>
            <person name="Copeland A."/>
            <person name="Lapidus A."/>
            <person name="Glavina del Rio T."/>
            <person name="Tice H."/>
            <person name="Bruce D."/>
            <person name="Goodwin L."/>
            <person name="Pitluck S."/>
            <person name="Munk A.C."/>
            <person name="Brettin T."/>
            <person name="Detter J.C."/>
            <person name="Han C."/>
            <person name="Tapia R."/>
            <person name="Larimer F."/>
            <person name="Land M."/>
            <person name="Hauser L."/>
            <person name="Kyrpides N."/>
            <person name="Anderson I."/>
            <person name="Wall J.D."/>
            <person name="Arkin A.P."/>
            <person name="Dehal P."/>
            <person name="Chivian D."/>
            <person name="Giles B."/>
            <person name="Hazen T.C."/>
        </authorList>
    </citation>
    <scope>NUCLEOTIDE SEQUENCE [LARGE SCALE GENOMIC DNA]</scope>
    <source>
        <strain evidence="3">ATCC 14822 / DSM 2638 / NCIMB 8403 / VKM B-1763</strain>
    </source>
</reference>
<organism evidence="2 3">
    <name type="scientific">Maridesulfovibrio salexigens (strain ATCC 14822 / DSM 2638 / NCIMB 8403 / VKM B-1763)</name>
    <name type="common">Desulfovibrio salexigens</name>
    <dbReference type="NCBI Taxonomy" id="526222"/>
    <lineage>
        <taxon>Bacteria</taxon>
        <taxon>Pseudomonadati</taxon>
        <taxon>Thermodesulfobacteriota</taxon>
        <taxon>Desulfovibrionia</taxon>
        <taxon>Desulfovibrionales</taxon>
        <taxon>Desulfovibrionaceae</taxon>
        <taxon>Maridesulfovibrio</taxon>
    </lineage>
</organism>
<protein>
    <submittedName>
        <fullName evidence="2">Uncharacterized protein</fullName>
    </submittedName>
</protein>
<sequence>MKRISALAFALILLLATTAIAKENLVVHCSDTPAKCQQLANALSTKYNVKLVNTAPQANSPAPNMVTTIQCPVCRNPVPIDTTELIQGKAFSCAICRAVISLAPESTSSARKAYEKFQSLKK</sequence>
<dbReference type="OrthoDB" id="771388at2"/>
<keyword evidence="1" id="KW-0732">Signal</keyword>
<dbReference type="KEGG" id="dsa:Desal_3168"/>
<feature type="chain" id="PRO_5002963022" evidence="1">
    <location>
        <begin position="22"/>
        <end position="122"/>
    </location>
</feature>
<dbReference type="RefSeq" id="WP_015853035.1">
    <property type="nucleotide sequence ID" value="NC_012881.1"/>
</dbReference>
<evidence type="ECO:0000313" key="2">
    <source>
        <dbReference type="EMBL" id="ACS81219.1"/>
    </source>
</evidence>
<evidence type="ECO:0000256" key="1">
    <source>
        <dbReference type="SAM" id="SignalP"/>
    </source>
</evidence>
<feature type="signal peptide" evidence="1">
    <location>
        <begin position="1"/>
        <end position="21"/>
    </location>
</feature>
<accession>C6C218</accession>
<name>C6C218_MARSD</name>